<protein>
    <recommendedName>
        <fullName evidence="2 7">Glutamate racemase</fullName>
        <ecNumber evidence="2 7">5.1.1.3</ecNumber>
    </recommendedName>
</protein>
<evidence type="ECO:0000256" key="5">
    <source>
        <dbReference type="ARBA" id="ARBA00023235"/>
    </source>
</evidence>
<dbReference type="NCBIfam" id="TIGR00067">
    <property type="entry name" value="glut_race"/>
    <property type="match status" value="1"/>
</dbReference>
<evidence type="ECO:0000256" key="3">
    <source>
        <dbReference type="ARBA" id="ARBA00022960"/>
    </source>
</evidence>
<dbReference type="PROSITE" id="PS00924">
    <property type="entry name" value="ASP_GLU_RACEMASE_2"/>
    <property type="match status" value="1"/>
</dbReference>
<dbReference type="KEGG" id="vai:BU251_01600"/>
<comment type="function">
    <text evidence="7">Provides the (R)-glutamate required for cell wall biosynthesis.</text>
</comment>
<dbReference type="InterPro" id="IPR018187">
    <property type="entry name" value="Asp/Glu_racemase_AS_1"/>
</dbReference>
<dbReference type="PROSITE" id="PS00923">
    <property type="entry name" value="ASP_GLU_RACEMASE_1"/>
    <property type="match status" value="1"/>
</dbReference>
<dbReference type="GO" id="GO:0008360">
    <property type="term" value="P:regulation of cell shape"/>
    <property type="evidence" value="ECO:0007669"/>
    <property type="project" value="UniProtKB-KW"/>
</dbReference>
<comment type="similarity">
    <text evidence="7">Belongs to the aspartate/glutamate racemases family.</text>
</comment>
<dbReference type="AlphaFoldDB" id="A0A410P2Z9"/>
<feature type="active site" description="Proton donor/acceptor" evidence="7">
    <location>
        <position position="183"/>
    </location>
</feature>
<dbReference type="PANTHER" id="PTHR21198:SF2">
    <property type="entry name" value="GLUTAMATE RACEMASE"/>
    <property type="match status" value="1"/>
</dbReference>
<keyword evidence="4 7" id="KW-0573">Peptidoglycan synthesis</keyword>
<dbReference type="InterPro" id="IPR004391">
    <property type="entry name" value="Glu_race"/>
</dbReference>
<comment type="pathway">
    <text evidence="7">Cell wall biogenesis; peptidoglycan biosynthesis.</text>
</comment>
<feature type="active site" description="Proton donor/acceptor" evidence="7">
    <location>
        <position position="72"/>
    </location>
</feature>
<evidence type="ECO:0000256" key="4">
    <source>
        <dbReference type="ARBA" id="ARBA00022984"/>
    </source>
</evidence>
<keyword evidence="6 7" id="KW-0961">Cell wall biogenesis/degradation</keyword>
<dbReference type="SUPFAM" id="SSF53681">
    <property type="entry name" value="Aspartate/glutamate racemase"/>
    <property type="match status" value="2"/>
</dbReference>
<evidence type="ECO:0000256" key="1">
    <source>
        <dbReference type="ARBA" id="ARBA00001602"/>
    </source>
</evidence>
<dbReference type="FunFam" id="3.40.50.1860:FF:000001">
    <property type="entry name" value="Glutamate racemase"/>
    <property type="match status" value="1"/>
</dbReference>
<feature type="binding site" evidence="7">
    <location>
        <begin position="41"/>
        <end position="42"/>
    </location>
    <ligand>
        <name>substrate</name>
    </ligand>
</feature>
<dbReference type="PANTHER" id="PTHR21198">
    <property type="entry name" value="GLUTAMATE RACEMASE"/>
    <property type="match status" value="1"/>
</dbReference>
<name>A0A410P2Z9_VELA1</name>
<evidence type="ECO:0000256" key="2">
    <source>
        <dbReference type="ARBA" id="ARBA00013090"/>
    </source>
</evidence>
<dbReference type="InterPro" id="IPR033134">
    <property type="entry name" value="Asp/Glu_racemase_AS_2"/>
</dbReference>
<dbReference type="Proteomes" id="UP000287243">
    <property type="component" value="Chromosome"/>
</dbReference>
<dbReference type="UniPathway" id="UPA00219"/>
<comment type="catalytic activity">
    <reaction evidence="1 7">
        <text>L-glutamate = D-glutamate</text>
        <dbReference type="Rhea" id="RHEA:12813"/>
        <dbReference type="ChEBI" id="CHEBI:29985"/>
        <dbReference type="ChEBI" id="CHEBI:29986"/>
        <dbReference type="EC" id="5.1.1.3"/>
    </reaction>
</comment>
<keyword evidence="5 7" id="KW-0413">Isomerase</keyword>
<dbReference type="InterPro" id="IPR001920">
    <property type="entry name" value="Asp/Glu_race"/>
</dbReference>
<evidence type="ECO:0000256" key="7">
    <source>
        <dbReference type="HAMAP-Rule" id="MF_00258"/>
    </source>
</evidence>
<keyword evidence="9" id="KW-1185">Reference proteome</keyword>
<evidence type="ECO:0000313" key="9">
    <source>
        <dbReference type="Proteomes" id="UP000287243"/>
    </source>
</evidence>
<dbReference type="GO" id="GO:0071555">
    <property type="term" value="P:cell wall organization"/>
    <property type="evidence" value="ECO:0007669"/>
    <property type="project" value="UniProtKB-KW"/>
</dbReference>
<dbReference type="Pfam" id="PF01177">
    <property type="entry name" value="Asp_Glu_race"/>
    <property type="match status" value="1"/>
</dbReference>
<keyword evidence="3 7" id="KW-0133">Cell shape</keyword>
<sequence length="265" mass="29262">MDKAIGVFDSGIGGLTVVKELLKLLPHEDIVYFGDTARVPYGVKSRETIIKFSLENTLFLLQKNVKVIVVACNTSSSLALPVIRQHFKIPIIGVILPGAKEAVYATKNGRVGVIGTRATINSGAYEQEIKRLDNKIKVFSQACPMFVPIVEEDWVNDDIALHVAHKYLAPLRGKNIDTLILGCTHYPLLKPKIHAIMGRGVRLIDSAQQVAQEVRQVLIQEGLLSKNKKKSTREYFVSDEVAIFANVASRFLGEKLKDVKKAGVC</sequence>
<dbReference type="EC" id="5.1.1.3" evidence="2 7"/>
<feature type="binding site" evidence="7">
    <location>
        <begin position="9"/>
        <end position="10"/>
    </location>
    <ligand>
        <name>substrate</name>
    </ligand>
</feature>
<dbReference type="EMBL" id="CP019384">
    <property type="protein sequence ID" value="QAT16513.1"/>
    <property type="molecule type" value="Genomic_DNA"/>
</dbReference>
<evidence type="ECO:0000256" key="6">
    <source>
        <dbReference type="ARBA" id="ARBA00023316"/>
    </source>
</evidence>
<evidence type="ECO:0000313" key="8">
    <source>
        <dbReference type="EMBL" id="QAT16513.1"/>
    </source>
</evidence>
<feature type="binding site" evidence="7">
    <location>
        <begin position="184"/>
        <end position="185"/>
    </location>
    <ligand>
        <name>substrate</name>
    </ligand>
</feature>
<dbReference type="GO" id="GO:0008881">
    <property type="term" value="F:glutamate racemase activity"/>
    <property type="evidence" value="ECO:0007669"/>
    <property type="project" value="UniProtKB-UniRule"/>
</dbReference>
<reference evidence="8 9" key="1">
    <citation type="submission" date="2017-01" db="EMBL/GenBank/DDBJ databases">
        <title>First insights into the biology of 'candidatus Vampirococcus archaeovorus'.</title>
        <authorList>
            <person name="Kizina J."/>
            <person name="Jordan S."/>
            <person name="Stueber K."/>
            <person name="Reinhardt R."/>
            <person name="Harder J."/>
        </authorList>
    </citation>
    <scope>NUCLEOTIDE SEQUENCE [LARGE SCALE GENOMIC DNA]</scope>
    <source>
        <strain evidence="8 9">LiM</strain>
    </source>
</reference>
<dbReference type="GO" id="GO:0009252">
    <property type="term" value="P:peptidoglycan biosynthetic process"/>
    <property type="evidence" value="ECO:0007669"/>
    <property type="project" value="UniProtKB-UniRule"/>
</dbReference>
<dbReference type="HAMAP" id="MF_00258">
    <property type="entry name" value="Glu_racemase"/>
    <property type="match status" value="1"/>
</dbReference>
<proteinExistence type="inferred from homology"/>
<dbReference type="InterPro" id="IPR015942">
    <property type="entry name" value="Asp/Glu/hydantoin_racemase"/>
</dbReference>
<organism evidence="8 9">
    <name type="scientific">Velamenicoccus archaeovorus</name>
    <dbReference type="NCBI Taxonomy" id="1930593"/>
    <lineage>
        <taxon>Bacteria</taxon>
        <taxon>Pseudomonadati</taxon>
        <taxon>Candidatus Omnitrophota</taxon>
        <taxon>Candidatus Velamenicoccus</taxon>
    </lineage>
</organism>
<gene>
    <name evidence="7" type="primary">murI</name>
    <name evidence="8" type="ORF">BU251_01600</name>
</gene>
<dbReference type="OrthoDB" id="9801055at2"/>
<dbReference type="Gene3D" id="3.40.50.1860">
    <property type="match status" value="2"/>
</dbReference>
<feature type="binding site" evidence="7">
    <location>
        <begin position="73"/>
        <end position="74"/>
    </location>
    <ligand>
        <name>substrate</name>
    </ligand>
</feature>
<accession>A0A410P2Z9</accession>
<dbReference type="RefSeq" id="WP_128699152.1">
    <property type="nucleotide sequence ID" value="NZ_CP019384.1"/>
</dbReference>